<keyword evidence="2" id="KW-0032">Aminotransferase</keyword>
<accession>A0A4R2GUH0</accession>
<evidence type="ECO:0000313" key="2">
    <source>
        <dbReference type="EMBL" id="TCO14075.1"/>
    </source>
</evidence>
<dbReference type="Gene3D" id="3.90.1150.10">
    <property type="entry name" value="Aspartate Aminotransferase, domain 1"/>
    <property type="match status" value="1"/>
</dbReference>
<protein>
    <submittedName>
        <fullName evidence="2">Aminotransferase class I and II</fullName>
    </submittedName>
</protein>
<dbReference type="EMBL" id="SLWL01000004">
    <property type="protein sequence ID" value="TCO14075.1"/>
    <property type="molecule type" value="Genomic_DNA"/>
</dbReference>
<feature type="domain" description="Aminotransferase class I/classII large" evidence="1">
    <location>
        <begin position="4"/>
        <end position="145"/>
    </location>
</feature>
<dbReference type="InterPro" id="IPR015421">
    <property type="entry name" value="PyrdxlP-dep_Trfase_major"/>
</dbReference>
<dbReference type="Proteomes" id="UP000294881">
    <property type="component" value="Unassembled WGS sequence"/>
</dbReference>
<comment type="caution">
    <text evidence="2">The sequence shown here is derived from an EMBL/GenBank/DDBJ whole genome shotgun (WGS) entry which is preliminary data.</text>
</comment>
<dbReference type="InterPro" id="IPR051446">
    <property type="entry name" value="HTH_trans_reg/aminotransferase"/>
</dbReference>
<dbReference type="GO" id="GO:0030170">
    <property type="term" value="F:pyridoxal phosphate binding"/>
    <property type="evidence" value="ECO:0007669"/>
    <property type="project" value="InterPro"/>
</dbReference>
<dbReference type="Pfam" id="PF00155">
    <property type="entry name" value="Aminotran_1_2"/>
    <property type="match status" value="1"/>
</dbReference>
<dbReference type="SUPFAM" id="SSF53383">
    <property type="entry name" value="PLP-dependent transferases"/>
    <property type="match status" value="1"/>
</dbReference>
<dbReference type="PANTHER" id="PTHR46577">
    <property type="entry name" value="HTH-TYPE TRANSCRIPTIONAL REGULATORY PROTEIN GABR"/>
    <property type="match status" value="1"/>
</dbReference>
<organism evidence="2 3">
    <name type="scientific">Camelimonas lactis</name>
    <dbReference type="NCBI Taxonomy" id="659006"/>
    <lineage>
        <taxon>Bacteria</taxon>
        <taxon>Pseudomonadati</taxon>
        <taxon>Pseudomonadota</taxon>
        <taxon>Alphaproteobacteria</taxon>
        <taxon>Hyphomicrobiales</taxon>
        <taxon>Chelatococcaceae</taxon>
        <taxon>Camelimonas</taxon>
    </lineage>
</organism>
<keyword evidence="2" id="KW-0808">Transferase</keyword>
<sequence>MIRIGSFSKTLSASVRCGYIAARADWIERLADLQIATHFGGPGPVAAELAAHGLAGGGYRKHMGAVRQRLARARKDVIARLAPLGLTPWVIPRGGFYLWRRLPDGLDSTAVARDCMRENVMLAPGNVFSASQSAGAFLRLNVTQMGDIRIYEAMARAIETRRGATP</sequence>
<dbReference type="GO" id="GO:0008483">
    <property type="term" value="F:transaminase activity"/>
    <property type="evidence" value="ECO:0007669"/>
    <property type="project" value="UniProtKB-KW"/>
</dbReference>
<reference evidence="2 3" key="1">
    <citation type="submission" date="2019-03" db="EMBL/GenBank/DDBJ databases">
        <title>Genomic Encyclopedia of Type Strains, Phase IV (KMG-IV): sequencing the most valuable type-strain genomes for metagenomic binning, comparative biology and taxonomic classification.</title>
        <authorList>
            <person name="Goeker M."/>
        </authorList>
    </citation>
    <scope>NUCLEOTIDE SEQUENCE [LARGE SCALE GENOMIC DNA]</scope>
    <source>
        <strain evidence="2 3">DSM 22958</strain>
    </source>
</reference>
<gene>
    <name evidence="2" type="ORF">EV666_10426</name>
</gene>
<name>A0A4R2GUH0_9HYPH</name>
<keyword evidence="3" id="KW-1185">Reference proteome</keyword>
<dbReference type="InterPro" id="IPR015422">
    <property type="entry name" value="PyrdxlP-dep_Trfase_small"/>
</dbReference>
<evidence type="ECO:0000313" key="3">
    <source>
        <dbReference type="Proteomes" id="UP000294881"/>
    </source>
</evidence>
<dbReference type="InterPro" id="IPR004839">
    <property type="entry name" value="Aminotransferase_I/II_large"/>
</dbReference>
<dbReference type="PANTHER" id="PTHR46577:SF2">
    <property type="entry name" value="TRANSCRIPTIONAL REGULATORY PROTEIN"/>
    <property type="match status" value="1"/>
</dbReference>
<dbReference type="InterPro" id="IPR015424">
    <property type="entry name" value="PyrdxlP-dep_Trfase"/>
</dbReference>
<proteinExistence type="predicted"/>
<dbReference type="AlphaFoldDB" id="A0A4R2GUH0"/>
<evidence type="ECO:0000259" key="1">
    <source>
        <dbReference type="Pfam" id="PF00155"/>
    </source>
</evidence>
<dbReference type="Gene3D" id="3.40.640.10">
    <property type="entry name" value="Type I PLP-dependent aspartate aminotransferase-like (Major domain)"/>
    <property type="match status" value="1"/>
</dbReference>